<evidence type="ECO:0000313" key="4">
    <source>
        <dbReference type="Proteomes" id="UP000037088"/>
    </source>
</evidence>
<comment type="caution">
    <text evidence="1">The sequence shown here is derived from an EMBL/GenBank/DDBJ whole genome shotgun (WGS) entry which is preliminary data.</text>
</comment>
<reference evidence="3 4" key="1">
    <citation type="journal article" date="2015" name="Int. J. Syst. Evol. Microbiol.">
        <title>Erwinia iniecta sp. nov., isolated from Russian wheat aphids (Diuraphis noxia).</title>
        <authorList>
            <person name="Campillo T."/>
            <person name="Luna E."/>
            <person name="Portier P."/>
            <person name="Fischer-Le Saux M."/>
            <person name="Lapitan N."/>
            <person name="Tisserat N.A."/>
            <person name="Leach J.E."/>
        </authorList>
    </citation>
    <scope>NUCLEOTIDE SEQUENCE [LARGE SCALE GENOMIC DNA]</scope>
    <source>
        <strain evidence="1 4">B120</strain>
        <strain evidence="2 3">B149</strain>
    </source>
</reference>
<dbReference type="Proteomes" id="UP000036851">
    <property type="component" value="Unassembled WGS sequence"/>
</dbReference>
<dbReference type="Proteomes" id="UP000037088">
    <property type="component" value="Unassembled WGS sequence"/>
</dbReference>
<evidence type="ECO:0000313" key="1">
    <source>
        <dbReference type="EMBL" id="KOC90819.1"/>
    </source>
</evidence>
<protein>
    <submittedName>
        <fullName evidence="1">Uncharacterized protein</fullName>
    </submittedName>
</protein>
<sequence>MLLAGMLLSFKSLAIQPGTEFHFNSSCDFKQLTINVRDEHEDNPGYIKFDIKLQSEASARLAQHTKEYINQNMTLYINGVKITTSPIRDELSTGNLRVVIDNPTAQKIFPSLLVTQCQQE</sequence>
<dbReference type="EMBL" id="JRXE01000008">
    <property type="protein sequence ID" value="KOC90819.1"/>
    <property type="molecule type" value="Genomic_DNA"/>
</dbReference>
<proteinExistence type="predicted"/>
<evidence type="ECO:0000313" key="2">
    <source>
        <dbReference type="EMBL" id="KOC94244.1"/>
    </source>
</evidence>
<accession>A0A0L7T5Z5</accession>
<dbReference type="AlphaFoldDB" id="A0A0L7T5Z5"/>
<gene>
    <name evidence="1" type="ORF">NG42_07060</name>
    <name evidence="2" type="ORF">NG43_06135</name>
</gene>
<name>A0A0L7T5Z5_9GAMM</name>
<organism evidence="1 4">
    <name type="scientific">Winslowiella iniecta</name>
    <dbReference type="NCBI Taxonomy" id="1560201"/>
    <lineage>
        <taxon>Bacteria</taxon>
        <taxon>Pseudomonadati</taxon>
        <taxon>Pseudomonadota</taxon>
        <taxon>Gammaproteobacteria</taxon>
        <taxon>Enterobacterales</taxon>
        <taxon>Erwiniaceae</taxon>
        <taxon>Winslowiella</taxon>
    </lineage>
</organism>
<dbReference type="EMBL" id="JRXF01000007">
    <property type="protein sequence ID" value="KOC94244.1"/>
    <property type="molecule type" value="Genomic_DNA"/>
</dbReference>
<evidence type="ECO:0000313" key="3">
    <source>
        <dbReference type="Proteomes" id="UP000036851"/>
    </source>
</evidence>
<keyword evidence="4" id="KW-1185">Reference proteome</keyword>
<dbReference type="PATRIC" id="fig|1560201.3.peg.1504"/>